<dbReference type="EMBL" id="CP126657">
    <property type="protein sequence ID" value="WJZ97392.1"/>
    <property type="molecule type" value="Genomic_DNA"/>
</dbReference>
<dbReference type="Gene3D" id="3.30.1370.30">
    <property type="match status" value="1"/>
</dbReference>
<evidence type="ECO:0000313" key="5">
    <source>
        <dbReference type="Proteomes" id="UP001227230"/>
    </source>
</evidence>
<keyword evidence="2" id="KW-0689">Ribosomal protein</keyword>
<evidence type="ECO:0000256" key="2">
    <source>
        <dbReference type="ARBA" id="ARBA00022980"/>
    </source>
</evidence>
<dbReference type="SUPFAM" id="SSF56047">
    <property type="entry name" value="Ribosomal protein S8"/>
    <property type="match status" value="1"/>
</dbReference>
<evidence type="ECO:0000313" key="4">
    <source>
        <dbReference type="EMBL" id="WJZ97392.1"/>
    </source>
</evidence>
<reference evidence="4 5" key="1">
    <citation type="journal article" date="2023" name="Hortic Res">
        <title>The complete reference genome for grapevine (Vitis vinifera L.) genetics and breeding.</title>
        <authorList>
            <person name="Shi X."/>
            <person name="Cao S."/>
            <person name="Wang X."/>
            <person name="Huang S."/>
            <person name="Wang Y."/>
            <person name="Liu Z."/>
            <person name="Liu W."/>
            <person name="Leng X."/>
            <person name="Peng Y."/>
            <person name="Wang N."/>
            <person name="Wang Y."/>
            <person name="Ma Z."/>
            <person name="Xu X."/>
            <person name="Zhang F."/>
            <person name="Xue H."/>
            <person name="Zhong H."/>
            <person name="Wang Y."/>
            <person name="Zhang K."/>
            <person name="Velt A."/>
            <person name="Avia K."/>
            <person name="Holtgrawe D."/>
            <person name="Grimplet J."/>
            <person name="Matus J.T."/>
            <person name="Ware D."/>
            <person name="Wu X."/>
            <person name="Wang H."/>
            <person name="Liu C."/>
            <person name="Fang Y."/>
            <person name="Rustenholz C."/>
            <person name="Cheng Z."/>
            <person name="Xiao H."/>
            <person name="Zhou Y."/>
        </authorList>
    </citation>
    <scope>NUCLEOTIDE SEQUENCE [LARGE SCALE GENOMIC DNA]</scope>
    <source>
        <strain evidence="5">cv. Pinot noir / PN40024</strain>
        <tissue evidence="4">Leaf</tissue>
    </source>
</reference>
<sequence>MATSWSLTHAHRCIFMFIPISSSKGYIKDFQVYDQHKVGKITVELQGRINDCQALTYRQYHKAKDIEKYTSNKLLTIRSVLIPCTFVVLKLFVIDP</sequence>
<keyword evidence="3" id="KW-0687">Ribonucleoprotein</keyword>
<gene>
    <name evidence="4" type="ORF">VitviT2T_016000</name>
</gene>
<dbReference type="Proteomes" id="UP001227230">
    <property type="component" value="Chromosome 10"/>
</dbReference>
<evidence type="ECO:0000256" key="1">
    <source>
        <dbReference type="ARBA" id="ARBA00006471"/>
    </source>
</evidence>
<evidence type="ECO:0000256" key="3">
    <source>
        <dbReference type="ARBA" id="ARBA00023274"/>
    </source>
</evidence>
<keyword evidence="5" id="KW-1185">Reference proteome</keyword>
<organism evidence="4 5">
    <name type="scientific">Vitis vinifera</name>
    <name type="common">Grape</name>
    <dbReference type="NCBI Taxonomy" id="29760"/>
    <lineage>
        <taxon>Eukaryota</taxon>
        <taxon>Viridiplantae</taxon>
        <taxon>Streptophyta</taxon>
        <taxon>Embryophyta</taxon>
        <taxon>Tracheophyta</taxon>
        <taxon>Spermatophyta</taxon>
        <taxon>Magnoliopsida</taxon>
        <taxon>eudicotyledons</taxon>
        <taxon>Gunneridae</taxon>
        <taxon>Pentapetalae</taxon>
        <taxon>rosids</taxon>
        <taxon>Vitales</taxon>
        <taxon>Vitaceae</taxon>
        <taxon>Viteae</taxon>
        <taxon>Vitis</taxon>
    </lineage>
</organism>
<dbReference type="InterPro" id="IPR035987">
    <property type="entry name" value="Ribosomal_uS8_sf"/>
</dbReference>
<dbReference type="InterPro" id="IPR000630">
    <property type="entry name" value="Ribosomal_uS8"/>
</dbReference>
<dbReference type="PANTHER" id="PTHR11758">
    <property type="entry name" value="40S RIBOSOMAL PROTEIN S15A"/>
    <property type="match status" value="1"/>
</dbReference>
<accession>A0ABY9CPK6</accession>
<proteinExistence type="inferred from homology"/>
<protein>
    <submittedName>
        <fullName evidence="4">Uncharacterized protein</fullName>
    </submittedName>
</protein>
<comment type="similarity">
    <text evidence="1">Belongs to the universal ribosomal protein uS8 family.</text>
</comment>
<name>A0ABY9CPK6_VITVI</name>